<dbReference type="Proteomes" id="UP000309872">
    <property type="component" value="Unassembled WGS sequence"/>
</dbReference>
<evidence type="ECO:0008006" key="3">
    <source>
        <dbReference type="Google" id="ProtNLM"/>
    </source>
</evidence>
<evidence type="ECO:0000313" key="2">
    <source>
        <dbReference type="Proteomes" id="UP000309872"/>
    </source>
</evidence>
<dbReference type="EMBL" id="SUKA01000001">
    <property type="protein sequence ID" value="TJY68698.1"/>
    <property type="molecule type" value="Genomic_DNA"/>
</dbReference>
<proteinExistence type="predicted"/>
<evidence type="ECO:0000313" key="1">
    <source>
        <dbReference type="EMBL" id="TJY68698.1"/>
    </source>
</evidence>
<protein>
    <recommendedName>
        <fullName evidence="3">DUF479 domain-containing protein</fullName>
    </recommendedName>
</protein>
<keyword evidence="2" id="KW-1185">Reference proteome</keyword>
<dbReference type="OrthoDB" id="790170at2"/>
<dbReference type="AlphaFoldDB" id="A0A4U0HA58"/>
<accession>A0A4U0HA58</accession>
<gene>
    <name evidence="1" type="ORF">FAZ19_05440</name>
</gene>
<organism evidence="1 2">
    <name type="scientific">Sphingobacterium alkalisoli</name>
    <dbReference type="NCBI Taxonomy" id="1874115"/>
    <lineage>
        <taxon>Bacteria</taxon>
        <taxon>Pseudomonadati</taxon>
        <taxon>Bacteroidota</taxon>
        <taxon>Sphingobacteriia</taxon>
        <taxon>Sphingobacteriales</taxon>
        <taxon>Sphingobacteriaceae</taxon>
        <taxon>Sphingobacterium</taxon>
    </lineage>
</organism>
<name>A0A4U0HA58_9SPHI</name>
<comment type="caution">
    <text evidence="1">The sequence shown here is derived from an EMBL/GenBank/DDBJ whole genome shotgun (WGS) entry which is preliminary data.</text>
</comment>
<dbReference type="RefSeq" id="WP_136819666.1">
    <property type="nucleotide sequence ID" value="NZ_BMJX01000001.1"/>
</dbReference>
<reference evidence="1 2" key="1">
    <citation type="submission" date="2019-04" db="EMBL/GenBank/DDBJ databases">
        <title>Sphingobacterium olei sp. nov., isolated from oil-contaminated soil.</title>
        <authorList>
            <person name="Liu B."/>
        </authorList>
    </citation>
    <scope>NUCLEOTIDE SEQUENCE [LARGE SCALE GENOMIC DNA]</scope>
    <source>
        <strain evidence="1 2">Y3L14</strain>
    </source>
</reference>
<sequence>MNFLSHFYFERFAQDAEKVLGALLPDLLRNLDKSYSFQIHKYENQLHFHPKSTALYEGWNRHVEVDKLFHSSDFFYMHTHTLRKEIEQTVQDLPIRASFLAHIGLELLLDHLLIKHHILNVNRLYEHLASIDHAAVESFLKVLGGIDIDRFFVYYEGFITSKYIAQYDDIKNISYVLFSICRRVWDFKESEQHVLELTNHLINYEVNYLKNYKEIFLVIQDKIE</sequence>